<feature type="domain" description="Formyl transferase N-terminal" evidence="3">
    <location>
        <begin position="2"/>
        <end position="59"/>
    </location>
</feature>
<dbReference type="AlphaFoldDB" id="A0A6J6M8C4"/>
<name>A0A6J6M8C4_9ZZZZ</name>
<dbReference type="CDD" id="cd08704">
    <property type="entry name" value="Met_tRNA_FMT_C"/>
    <property type="match status" value="1"/>
</dbReference>
<keyword evidence="1" id="KW-0808">Transferase</keyword>
<dbReference type="PANTHER" id="PTHR11138:SF5">
    <property type="entry name" value="METHIONYL-TRNA FORMYLTRANSFERASE, MITOCHONDRIAL"/>
    <property type="match status" value="1"/>
</dbReference>
<gene>
    <name evidence="5" type="ORF">UFOPK2282_00980</name>
</gene>
<sequence length="190" mass="20251">MQWAVMHGDEVTGATTFQIGPGLDDGPVFGSVTERILITDTSGDLLERLATYGSSLLIGTLDGIAAGELNPVKQNHAEATAAPKLTIEDARIRWSDPWVGVDRRIRATTPTPGAWTMLGDERVKLGPLNITEESDEPQLSPGLILTTKNAVWVGTATKSARLDMVQPAGKKLMNAADWARGAAIDGKSFT</sequence>
<dbReference type="PANTHER" id="PTHR11138">
    <property type="entry name" value="METHIONYL-TRNA FORMYLTRANSFERASE"/>
    <property type="match status" value="1"/>
</dbReference>
<reference evidence="5" key="1">
    <citation type="submission" date="2020-05" db="EMBL/GenBank/DDBJ databases">
        <authorList>
            <person name="Chiriac C."/>
            <person name="Salcher M."/>
            <person name="Ghai R."/>
            <person name="Kavagutti S V."/>
        </authorList>
    </citation>
    <scope>NUCLEOTIDE SEQUENCE</scope>
</reference>
<dbReference type="Gene3D" id="3.40.50.12230">
    <property type="match status" value="1"/>
</dbReference>
<evidence type="ECO:0000256" key="2">
    <source>
        <dbReference type="ARBA" id="ARBA00022917"/>
    </source>
</evidence>
<dbReference type="Pfam" id="PF00551">
    <property type="entry name" value="Formyl_trans_N"/>
    <property type="match status" value="1"/>
</dbReference>
<evidence type="ECO:0000259" key="3">
    <source>
        <dbReference type="Pfam" id="PF00551"/>
    </source>
</evidence>
<dbReference type="InterPro" id="IPR044135">
    <property type="entry name" value="Met-tRNA-FMT_C"/>
</dbReference>
<dbReference type="Pfam" id="PF02911">
    <property type="entry name" value="Formyl_trans_C"/>
    <property type="match status" value="1"/>
</dbReference>
<dbReference type="GO" id="GO:0004479">
    <property type="term" value="F:methionyl-tRNA formyltransferase activity"/>
    <property type="evidence" value="ECO:0007669"/>
    <property type="project" value="TreeGrafter"/>
</dbReference>
<dbReference type="SUPFAM" id="SSF53328">
    <property type="entry name" value="Formyltransferase"/>
    <property type="match status" value="1"/>
</dbReference>
<evidence type="ECO:0000256" key="1">
    <source>
        <dbReference type="ARBA" id="ARBA00022679"/>
    </source>
</evidence>
<protein>
    <submittedName>
        <fullName evidence="5">Unannotated protein</fullName>
    </submittedName>
</protein>
<dbReference type="GO" id="GO:0005829">
    <property type="term" value="C:cytosol"/>
    <property type="evidence" value="ECO:0007669"/>
    <property type="project" value="TreeGrafter"/>
</dbReference>
<dbReference type="EMBL" id="CAEZWR010000112">
    <property type="protein sequence ID" value="CAB4669134.1"/>
    <property type="molecule type" value="Genomic_DNA"/>
</dbReference>
<organism evidence="5">
    <name type="scientific">freshwater metagenome</name>
    <dbReference type="NCBI Taxonomy" id="449393"/>
    <lineage>
        <taxon>unclassified sequences</taxon>
        <taxon>metagenomes</taxon>
        <taxon>ecological metagenomes</taxon>
    </lineage>
</organism>
<dbReference type="InterPro" id="IPR005793">
    <property type="entry name" value="Formyl_trans_C"/>
</dbReference>
<dbReference type="SUPFAM" id="SSF50486">
    <property type="entry name" value="FMT C-terminal domain-like"/>
    <property type="match status" value="1"/>
</dbReference>
<dbReference type="InterPro" id="IPR011034">
    <property type="entry name" value="Formyl_transferase-like_C_sf"/>
</dbReference>
<feature type="domain" description="Formyl transferase C-terminal" evidence="4">
    <location>
        <begin position="84"/>
        <end position="182"/>
    </location>
</feature>
<evidence type="ECO:0000313" key="5">
    <source>
        <dbReference type="EMBL" id="CAB4669134.1"/>
    </source>
</evidence>
<accession>A0A6J6M8C4</accession>
<proteinExistence type="predicted"/>
<dbReference type="InterPro" id="IPR036477">
    <property type="entry name" value="Formyl_transf_N_sf"/>
</dbReference>
<keyword evidence="2" id="KW-0648">Protein biosynthesis</keyword>
<evidence type="ECO:0000259" key="4">
    <source>
        <dbReference type="Pfam" id="PF02911"/>
    </source>
</evidence>
<dbReference type="InterPro" id="IPR002376">
    <property type="entry name" value="Formyl_transf_N"/>
</dbReference>